<feature type="region of interest" description="Disordered" evidence="1">
    <location>
        <begin position="241"/>
        <end position="260"/>
    </location>
</feature>
<dbReference type="Proteomes" id="UP001176941">
    <property type="component" value="Chromosome 11"/>
</dbReference>
<accession>A0ABN8Y0S2</accession>
<sequence length="328" mass="34113">MNGRGPRFQADSPAGPVGSPGCWQQASALCPVGRSAGLLERPRDVVAGCPQREGSRRAQEAASGPEPRTDTGGGHPRDLVDSAACWPPARGPPSCSGEGWVHRTARGHSVDASGHVANWPGTPPQQGGCLETPSPQPCSPQALRQLRRPPPSAGIGSRTLSASLALPSRELAVCAGPASATRGQVHRSFGISQTRCSTMSGTSPSASELTPAPGSLSHTGPQEGLLALPASSLELTPSPAFTRQQKHPAAPSCHGRCKTKQQDEQACASRVVLTLLRESRVPSVLSLRRAGSPSTLSAFPEPDAVLAPSATRAVQFLGQRYRRRSVNV</sequence>
<feature type="compositionally biased region" description="Polar residues" evidence="1">
    <location>
        <begin position="195"/>
        <end position="208"/>
    </location>
</feature>
<dbReference type="EMBL" id="OX459947">
    <property type="protein sequence ID" value="CAI9154886.1"/>
    <property type="molecule type" value="Genomic_DNA"/>
</dbReference>
<gene>
    <name evidence="2" type="ORF">MRATA1EN1_LOCUS3848</name>
</gene>
<proteinExistence type="predicted"/>
<reference evidence="2" key="1">
    <citation type="submission" date="2023-04" db="EMBL/GenBank/DDBJ databases">
        <authorList>
            <consortium name="ELIXIR-Norway"/>
        </authorList>
    </citation>
    <scope>NUCLEOTIDE SEQUENCE [LARGE SCALE GENOMIC DNA]</scope>
</reference>
<organism evidence="2 3">
    <name type="scientific">Rangifer tarandus platyrhynchus</name>
    <name type="common">Svalbard reindeer</name>
    <dbReference type="NCBI Taxonomy" id="3082113"/>
    <lineage>
        <taxon>Eukaryota</taxon>
        <taxon>Metazoa</taxon>
        <taxon>Chordata</taxon>
        <taxon>Craniata</taxon>
        <taxon>Vertebrata</taxon>
        <taxon>Euteleostomi</taxon>
        <taxon>Mammalia</taxon>
        <taxon>Eutheria</taxon>
        <taxon>Laurasiatheria</taxon>
        <taxon>Artiodactyla</taxon>
        <taxon>Ruminantia</taxon>
        <taxon>Pecora</taxon>
        <taxon>Cervidae</taxon>
        <taxon>Odocoileinae</taxon>
        <taxon>Rangifer</taxon>
    </lineage>
</organism>
<evidence type="ECO:0000313" key="3">
    <source>
        <dbReference type="Proteomes" id="UP001176941"/>
    </source>
</evidence>
<feature type="region of interest" description="Disordered" evidence="1">
    <location>
        <begin position="195"/>
        <end position="223"/>
    </location>
</feature>
<keyword evidence="3" id="KW-1185">Reference proteome</keyword>
<feature type="region of interest" description="Disordered" evidence="1">
    <location>
        <begin position="1"/>
        <end position="79"/>
    </location>
</feature>
<name>A0ABN8Y0S2_RANTA</name>
<protein>
    <submittedName>
        <fullName evidence="2">Uncharacterized protein</fullName>
    </submittedName>
</protein>
<evidence type="ECO:0000256" key="1">
    <source>
        <dbReference type="SAM" id="MobiDB-lite"/>
    </source>
</evidence>
<evidence type="ECO:0000313" key="2">
    <source>
        <dbReference type="EMBL" id="CAI9154886.1"/>
    </source>
</evidence>